<feature type="region of interest" description="Disordered" evidence="1">
    <location>
        <begin position="37"/>
        <end position="68"/>
    </location>
</feature>
<evidence type="ECO:0000256" key="1">
    <source>
        <dbReference type="SAM" id="MobiDB-lite"/>
    </source>
</evidence>
<organism evidence="2 3">
    <name type="scientific">Nitrosomonas halophila</name>
    <dbReference type="NCBI Taxonomy" id="44576"/>
    <lineage>
        <taxon>Bacteria</taxon>
        <taxon>Pseudomonadati</taxon>
        <taxon>Pseudomonadota</taxon>
        <taxon>Betaproteobacteria</taxon>
        <taxon>Nitrosomonadales</taxon>
        <taxon>Nitrosomonadaceae</taxon>
        <taxon>Nitrosomonas</taxon>
    </lineage>
</organism>
<name>A0A1H3HNR0_9PROT</name>
<gene>
    <name evidence="2" type="ORF">SAMN05421881_10219</name>
</gene>
<sequence>MIEKSRSVSFALLRSLFSDSLLEADAIWQLAKSVQNTSNRESGGLRENILSRNLGSRHARQNDARFAE</sequence>
<dbReference type="EMBL" id="FNOY01000021">
    <property type="protein sequence ID" value="SDY17131.1"/>
    <property type="molecule type" value="Genomic_DNA"/>
</dbReference>
<evidence type="ECO:0000313" key="2">
    <source>
        <dbReference type="EMBL" id="SDY17131.1"/>
    </source>
</evidence>
<dbReference type="AlphaFoldDB" id="A0A1H3HNR0"/>
<keyword evidence="3" id="KW-1185">Reference proteome</keyword>
<reference evidence="2 3" key="1">
    <citation type="submission" date="2016-10" db="EMBL/GenBank/DDBJ databases">
        <authorList>
            <person name="de Groot N.N."/>
        </authorList>
    </citation>
    <scope>NUCLEOTIDE SEQUENCE [LARGE SCALE GENOMIC DNA]</scope>
    <source>
        <strain evidence="2 3">Nm1</strain>
    </source>
</reference>
<evidence type="ECO:0000313" key="3">
    <source>
        <dbReference type="Proteomes" id="UP000198640"/>
    </source>
</evidence>
<dbReference type="Proteomes" id="UP000198640">
    <property type="component" value="Unassembled WGS sequence"/>
</dbReference>
<protein>
    <submittedName>
        <fullName evidence="2">Uncharacterized protein</fullName>
    </submittedName>
</protein>
<accession>A0A1H3HNR0</accession>
<proteinExistence type="predicted"/>